<dbReference type="GO" id="GO:0008033">
    <property type="term" value="P:tRNA processing"/>
    <property type="evidence" value="ECO:0007669"/>
    <property type="project" value="UniProtKB-KW"/>
</dbReference>
<name>A0A7J3N066_9CREN</name>
<dbReference type="Pfam" id="PF00069">
    <property type="entry name" value="Pkinase"/>
    <property type="match status" value="1"/>
</dbReference>
<keyword evidence="5" id="KW-0819">tRNA processing</keyword>
<evidence type="ECO:0000259" key="11">
    <source>
        <dbReference type="PROSITE" id="PS50011"/>
    </source>
</evidence>
<dbReference type="SMART" id="SM00220">
    <property type="entry name" value="S_TKc"/>
    <property type="match status" value="1"/>
</dbReference>
<accession>A0A7J3N066</accession>
<evidence type="ECO:0000256" key="4">
    <source>
        <dbReference type="ARBA" id="ARBA00022679"/>
    </source>
</evidence>
<feature type="domain" description="Protein kinase" evidence="11">
    <location>
        <begin position="31"/>
        <end position="253"/>
    </location>
</feature>
<dbReference type="SUPFAM" id="SSF56112">
    <property type="entry name" value="Protein kinase-like (PK-like)"/>
    <property type="match status" value="1"/>
</dbReference>
<dbReference type="InterPro" id="IPR011009">
    <property type="entry name" value="Kinase-like_dom_sf"/>
</dbReference>
<comment type="caution">
    <text evidence="13">The sequence shown here is derived from an EMBL/GenBank/DDBJ whole genome shotgun (WGS) entry which is preliminary data.</text>
</comment>
<dbReference type="EC" id="2.7.11.1" evidence="2"/>
<evidence type="ECO:0000256" key="9">
    <source>
        <dbReference type="ARBA" id="ARBA00047899"/>
    </source>
</evidence>
<keyword evidence="4" id="KW-0808">Transferase</keyword>
<gene>
    <name evidence="12" type="ORF">ENT99_04850</name>
    <name evidence="13" type="ORF">ENU64_06600</name>
</gene>
<keyword evidence="7 13" id="KW-0418">Kinase</keyword>
<dbReference type="GO" id="GO:0004674">
    <property type="term" value="F:protein serine/threonine kinase activity"/>
    <property type="evidence" value="ECO:0007669"/>
    <property type="project" value="UniProtKB-KW"/>
</dbReference>
<dbReference type="PROSITE" id="PS50011">
    <property type="entry name" value="PROTEIN_KINASE_DOM"/>
    <property type="match status" value="1"/>
</dbReference>
<sequence>MEIDLKKALSSLLDERVLLFLPNGEEIKDMLKDVKIIAMGAEAVIAKAVFLDIDVIIKWRFPKPYMPQHLDTEFRRIRTSTEAKALFKSIVIGIKVPIPLYIDDDTGLLIMSFIDGVSLRDTMDSFSIENVCEICRKIGICVAKLHENSIAHGDITTSNILIEKGSKDVYIIDFGLTNFTSRLEDQAIDVHIFFRSIESTHHNFEDLAKKCFIEGYRQIRGNYTKKVLETVNNIRKMGRYVAERKIKSIWKSQ</sequence>
<evidence type="ECO:0000313" key="12">
    <source>
        <dbReference type="EMBL" id="HFQ79015.1"/>
    </source>
</evidence>
<evidence type="ECO:0000256" key="6">
    <source>
        <dbReference type="ARBA" id="ARBA00022741"/>
    </source>
</evidence>
<dbReference type="GO" id="GO:0005524">
    <property type="term" value="F:ATP binding"/>
    <property type="evidence" value="ECO:0007669"/>
    <property type="project" value="UniProtKB-KW"/>
</dbReference>
<comment type="similarity">
    <text evidence="1">Belongs to the protein kinase superfamily. BUD32 family.</text>
</comment>
<dbReference type="GO" id="GO:0005829">
    <property type="term" value="C:cytosol"/>
    <property type="evidence" value="ECO:0007669"/>
    <property type="project" value="TreeGrafter"/>
</dbReference>
<dbReference type="NCBIfam" id="TIGR03724">
    <property type="entry name" value="arch_bud32"/>
    <property type="match status" value="1"/>
</dbReference>
<evidence type="ECO:0000256" key="8">
    <source>
        <dbReference type="ARBA" id="ARBA00022840"/>
    </source>
</evidence>
<keyword evidence="6" id="KW-0547">Nucleotide-binding</keyword>
<evidence type="ECO:0000256" key="1">
    <source>
        <dbReference type="ARBA" id="ARBA00010630"/>
    </source>
</evidence>
<proteinExistence type="inferred from homology"/>
<reference evidence="13" key="1">
    <citation type="journal article" date="2020" name="mSystems">
        <title>Genome- and Community-Level Interaction Insights into Carbon Utilization and Element Cycling Functions of Hydrothermarchaeota in Hydrothermal Sediment.</title>
        <authorList>
            <person name="Zhou Z."/>
            <person name="Liu Y."/>
            <person name="Xu W."/>
            <person name="Pan J."/>
            <person name="Luo Z.H."/>
            <person name="Li M."/>
        </authorList>
    </citation>
    <scope>NUCLEOTIDE SEQUENCE [LARGE SCALE GENOMIC DNA]</scope>
    <source>
        <strain evidence="12">SpSt-629</strain>
        <strain evidence="13">SpSt-688</strain>
    </source>
</reference>
<evidence type="ECO:0000313" key="13">
    <source>
        <dbReference type="EMBL" id="HGT99080.1"/>
    </source>
</evidence>
<evidence type="ECO:0000256" key="7">
    <source>
        <dbReference type="ARBA" id="ARBA00022777"/>
    </source>
</evidence>
<evidence type="ECO:0000256" key="3">
    <source>
        <dbReference type="ARBA" id="ARBA00022527"/>
    </source>
</evidence>
<dbReference type="InterPro" id="IPR022495">
    <property type="entry name" value="Bud32"/>
</dbReference>
<dbReference type="EMBL" id="DTAU01000098">
    <property type="protein sequence ID" value="HFQ79015.1"/>
    <property type="molecule type" value="Genomic_DNA"/>
</dbReference>
<comment type="catalytic activity">
    <reaction evidence="9">
        <text>L-threonyl-[protein] + ATP = O-phospho-L-threonyl-[protein] + ADP + H(+)</text>
        <dbReference type="Rhea" id="RHEA:46608"/>
        <dbReference type="Rhea" id="RHEA-COMP:11060"/>
        <dbReference type="Rhea" id="RHEA-COMP:11605"/>
        <dbReference type="ChEBI" id="CHEBI:15378"/>
        <dbReference type="ChEBI" id="CHEBI:30013"/>
        <dbReference type="ChEBI" id="CHEBI:30616"/>
        <dbReference type="ChEBI" id="CHEBI:61977"/>
        <dbReference type="ChEBI" id="CHEBI:456216"/>
        <dbReference type="EC" id="2.7.11.1"/>
    </reaction>
</comment>
<dbReference type="InterPro" id="IPR000719">
    <property type="entry name" value="Prot_kinase_dom"/>
</dbReference>
<dbReference type="Gene3D" id="1.10.510.10">
    <property type="entry name" value="Transferase(Phosphotransferase) domain 1"/>
    <property type="match status" value="1"/>
</dbReference>
<keyword evidence="3" id="KW-0723">Serine/threonine-protein kinase</keyword>
<organism evidence="13">
    <name type="scientific">Ignisphaera aggregans</name>
    <dbReference type="NCBI Taxonomy" id="334771"/>
    <lineage>
        <taxon>Archaea</taxon>
        <taxon>Thermoproteota</taxon>
        <taxon>Thermoprotei</taxon>
        <taxon>Desulfurococcales</taxon>
        <taxon>Desulfurococcaceae</taxon>
        <taxon>Ignisphaera</taxon>
    </lineage>
</organism>
<evidence type="ECO:0000256" key="10">
    <source>
        <dbReference type="ARBA" id="ARBA00048679"/>
    </source>
</evidence>
<dbReference type="PANTHER" id="PTHR12209">
    <property type="entry name" value="NON-SPECIFIC SERINE/THREONINE PROTEIN KINASE"/>
    <property type="match status" value="1"/>
</dbReference>
<protein>
    <recommendedName>
        <fullName evidence="2">non-specific serine/threonine protein kinase</fullName>
        <ecNumber evidence="2">2.7.11.1</ecNumber>
    </recommendedName>
</protein>
<dbReference type="PANTHER" id="PTHR12209:SF0">
    <property type="entry name" value="EKC_KEOPS COMPLEX SUBUNIT TP53RK"/>
    <property type="match status" value="1"/>
</dbReference>
<keyword evidence="8" id="KW-0067">ATP-binding</keyword>
<dbReference type="EMBL" id="DTDH01000178">
    <property type="protein sequence ID" value="HGT99080.1"/>
    <property type="molecule type" value="Genomic_DNA"/>
</dbReference>
<dbReference type="AlphaFoldDB" id="A0A7J3N066"/>
<dbReference type="Gene3D" id="3.30.200.20">
    <property type="entry name" value="Phosphorylase Kinase, domain 1"/>
    <property type="match status" value="1"/>
</dbReference>
<evidence type="ECO:0000256" key="5">
    <source>
        <dbReference type="ARBA" id="ARBA00022694"/>
    </source>
</evidence>
<comment type="catalytic activity">
    <reaction evidence="10">
        <text>L-seryl-[protein] + ATP = O-phospho-L-seryl-[protein] + ADP + H(+)</text>
        <dbReference type="Rhea" id="RHEA:17989"/>
        <dbReference type="Rhea" id="RHEA-COMP:9863"/>
        <dbReference type="Rhea" id="RHEA-COMP:11604"/>
        <dbReference type="ChEBI" id="CHEBI:15378"/>
        <dbReference type="ChEBI" id="CHEBI:29999"/>
        <dbReference type="ChEBI" id="CHEBI:30616"/>
        <dbReference type="ChEBI" id="CHEBI:83421"/>
        <dbReference type="ChEBI" id="CHEBI:456216"/>
        <dbReference type="EC" id="2.7.11.1"/>
    </reaction>
</comment>
<evidence type="ECO:0000256" key="2">
    <source>
        <dbReference type="ARBA" id="ARBA00012513"/>
    </source>
</evidence>
<dbReference type="NCBIfam" id="NF011463">
    <property type="entry name" value="PRK14879.1-4"/>
    <property type="match status" value="1"/>
</dbReference>